<keyword evidence="1" id="KW-1133">Transmembrane helix</keyword>
<gene>
    <name evidence="2" type="ORF">AWU65_31240</name>
</gene>
<dbReference type="KEGG" id="pglu:A3958_03505"/>
<dbReference type="Proteomes" id="UP000076796">
    <property type="component" value="Unassembled WGS sequence"/>
</dbReference>
<sequence>MKRFILSAGIGLTMIFGITWLIRLVKDDTFLIAHFILGLAGIIMLSYSIGSYLIKRKSPPYH</sequence>
<evidence type="ECO:0000256" key="1">
    <source>
        <dbReference type="SAM" id="Phobius"/>
    </source>
</evidence>
<comment type="caution">
    <text evidence="2">The sequence shown here is derived from an EMBL/GenBank/DDBJ whole genome shotgun (WGS) entry which is preliminary data.</text>
</comment>
<accession>A0A163FRD4</accession>
<dbReference type="GeneID" id="97553782"/>
<evidence type="ECO:0000313" key="2">
    <source>
        <dbReference type="EMBL" id="KZS44528.1"/>
    </source>
</evidence>
<reference evidence="2" key="1">
    <citation type="journal article" date="2016" name="Genome Announc.">
        <title>Draft genomes of two strains of Paenibacillus glucanolyticus with capability to degrade lignocellulose.</title>
        <authorList>
            <person name="Mathews S.L."/>
            <person name="Pawlak J."/>
            <person name="Grunden A.M."/>
        </authorList>
    </citation>
    <scope>NUCLEOTIDE SEQUENCE [LARGE SCALE GENOMIC DNA]</scope>
    <source>
        <strain evidence="2">SLM1</strain>
    </source>
</reference>
<feature type="transmembrane region" description="Helical" evidence="1">
    <location>
        <begin position="31"/>
        <end position="54"/>
    </location>
</feature>
<keyword evidence="1" id="KW-0812">Transmembrane</keyword>
<organism evidence="2 3">
    <name type="scientific">Paenibacillus glucanolyticus</name>
    <dbReference type="NCBI Taxonomy" id="59843"/>
    <lineage>
        <taxon>Bacteria</taxon>
        <taxon>Bacillati</taxon>
        <taxon>Bacillota</taxon>
        <taxon>Bacilli</taxon>
        <taxon>Bacillales</taxon>
        <taxon>Paenibacillaceae</taxon>
        <taxon>Paenibacillus</taxon>
    </lineage>
</organism>
<dbReference type="AlphaFoldDB" id="A0A163FRD4"/>
<protein>
    <submittedName>
        <fullName evidence="2">Uncharacterized protein</fullName>
    </submittedName>
</protein>
<feature type="transmembrane region" description="Helical" evidence="1">
    <location>
        <begin position="5"/>
        <end position="25"/>
    </location>
</feature>
<proteinExistence type="predicted"/>
<evidence type="ECO:0000313" key="3">
    <source>
        <dbReference type="Proteomes" id="UP000076796"/>
    </source>
</evidence>
<keyword evidence="1" id="KW-0472">Membrane</keyword>
<name>A0A163FRD4_9BACL</name>
<dbReference type="EMBL" id="LWMH01000002">
    <property type="protein sequence ID" value="KZS44528.1"/>
    <property type="molecule type" value="Genomic_DNA"/>
</dbReference>
<keyword evidence="3" id="KW-1185">Reference proteome</keyword>
<dbReference type="RefSeq" id="WP_006212281.1">
    <property type="nucleotide sequence ID" value="NZ_CBCSBX010000002.1"/>
</dbReference>
<dbReference type="STRING" id="59843.A3958_03505"/>